<sequence length="114" mass="11916">MAVTVALTVVFVPAMAVMVFVAAAAVEPGAGIPKEAAKSVRSSISKPRQADAAEAAPADPADSTSGRPTRGNVPLKRPNETIRTSSMTLQQHAPLPRNFALTPGRRVTQPPPFF</sequence>
<feature type="chain" id="PRO_5042874055" description="Secreted protein" evidence="2">
    <location>
        <begin position="17"/>
        <end position="114"/>
    </location>
</feature>
<comment type="caution">
    <text evidence="3">The sequence shown here is derived from an EMBL/GenBank/DDBJ whole genome shotgun (WGS) entry which is preliminary data.</text>
</comment>
<reference evidence="3" key="2">
    <citation type="submission" date="2023-05" db="EMBL/GenBank/DDBJ databases">
        <authorList>
            <consortium name="Lawrence Berkeley National Laboratory"/>
            <person name="Steindorff A."/>
            <person name="Hensen N."/>
            <person name="Bonometti L."/>
            <person name="Westerberg I."/>
            <person name="Brannstrom I.O."/>
            <person name="Guillou S."/>
            <person name="Cros-Aarteil S."/>
            <person name="Calhoun S."/>
            <person name="Haridas S."/>
            <person name="Kuo A."/>
            <person name="Mondo S."/>
            <person name="Pangilinan J."/>
            <person name="Riley R."/>
            <person name="Labutti K."/>
            <person name="Andreopoulos B."/>
            <person name="Lipzen A."/>
            <person name="Chen C."/>
            <person name="Yanf M."/>
            <person name="Daum C."/>
            <person name="Ng V."/>
            <person name="Clum A."/>
            <person name="Ohm R."/>
            <person name="Martin F."/>
            <person name="Silar P."/>
            <person name="Natvig D."/>
            <person name="Lalanne C."/>
            <person name="Gautier V."/>
            <person name="Ament-Velasquez S.L."/>
            <person name="Kruys A."/>
            <person name="Hutchinson M.I."/>
            <person name="Powell A.J."/>
            <person name="Barry K."/>
            <person name="Miller A.N."/>
            <person name="Grigoriev I.V."/>
            <person name="Debuchy R."/>
            <person name="Gladieux P."/>
            <person name="Thoren M.H."/>
            <person name="Johannesson H."/>
        </authorList>
    </citation>
    <scope>NUCLEOTIDE SEQUENCE</scope>
    <source>
        <strain evidence="3">CBS 532.94</strain>
    </source>
</reference>
<feature type="compositionally biased region" description="Low complexity" evidence="1">
    <location>
        <begin position="50"/>
        <end position="62"/>
    </location>
</feature>
<organism evidence="3 4">
    <name type="scientific">Achaetomium macrosporum</name>
    <dbReference type="NCBI Taxonomy" id="79813"/>
    <lineage>
        <taxon>Eukaryota</taxon>
        <taxon>Fungi</taxon>
        <taxon>Dikarya</taxon>
        <taxon>Ascomycota</taxon>
        <taxon>Pezizomycotina</taxon>
        <taxon>Sordariomycetes</taxon>
        <taxon>Sordariomycetidae</taxon>
        <taxon>Sordariales</taxon>
        <taxon>Chaetomiaceae</taxon>
        <taxon>Achaetomium</taxon>
    </lineage>
</organism>
<feature type="compositionally biased region" description="Polar residues" evidence="1">
    <location>
        <begin position="81"/>
        <end position="91"/>
    </location>
</feature>
<gene>
    <name evidence="3" type="ORF">C8A03DRAFT_35925</name>
</gene>
<keyword evidence="4" id="KW-1185">Reference proteome</keyword>
<feature type="signal peptide" evidence="2">
    <location>
        <begin position="1"/>
        <end position="16"/>
    </location>
</feature>
<accession>A0AAN7C694</accession>
<dbReference type="AlphaFoldDB" id="A0AAN7C694"/>
<feature type="region of interest" description="Disordered" evidence="1">
    <location>
        <begin position="34"/>
        <end position="114"/>
    </location>
</feature>
<evidence type="ECO:0000313" key="3">
    <source>
        <dbReference type="EMBL" id="KAK4236196.1"/>
    </source>
</evidence>
<evidence type="ECO:0008006" key="5">
    <source>
        <dbReference type="Google" id="ProtNLM"/>
    </source>
</evidence>
<evidence type="ECO:0000256" key="2">
    <source>
        <dbReference type="SAM" id="SignalP"/>
    </source>
</evidence>
<evidence type="ECO:0000313" key="4">
    <source>
        <dbReference type="Proteomes" id="UP001303760"/>
    </source>
</evidence>
<dbReference type="EMBL" id="MU860208">
    <property type="protein sequence ID" value="KAK4236196.1"/>
    <property type="molecule type" value="Genomic_DNA"/>
</dbReference>
<protein>
    <recommendedName>
        <fullName evidence="5">Secreted protein</fullName>
    </recommendedName>
</protein>
<dbReference type="Proteomes" id="UP001303760">
    <property type="component" value="Unassembled WGS sequence"/>
</dbReference>
<keyword evidence="2" id="KW-0732">Signal</keyword>
<evidence type="ECO:0000256" key="1">
    <source>
        <dbReference type="SAM" id="MobiDB-lite"/>
    </source>
</evidence>
<proteinExistence type="predicted"/>
<reference evidence="3" key="1">
    <citation type="journal article" date="2023" name="Mol. Phylogenet. Evol.">
        <title>Genome-scale phylogeny and comparative genomics of the fungal order Sordariales.</title>
        <authorList>
            <person name="Hensen N."/>
            <person name="Bonometti L."/>
            <person name="Westerberg I."/>
            <person name="Brannstrom I.O."/>
            <person name="Guillou S."/>
            <person name="Cros-Aarteil S."/>
            <person name="Calhoun S."/>
            <person name="Haridas S."/>
            <person name="Kuo A."/>
            <person name="Mondo S."/>
            <person name="Pangilinan J."/>
            <person name="Riley R."/>
            <person name="LaButti K."/>
            <person name="Andreopoulos B."/>
            <person name="Lipzen A."/>
            <person name="Chen C."/>
            <person name="Yan M."/>
            <person name="Daum C."/>
            <person name="Ng V."/>
            <person name="Clum A."/>
            <person name="Steindorff A."/>
            <person name="Ohm R.A."/>
            <person name="Martin F."/>
            <person name="Silar P."/>
            <person name="Natvig D.O."/>
            <person name="Lalanne C."/>
            <person name="Gautier V."/>
            <person name="Ament-Velasquez S.L."/>
            <person name="Kruys A."/>
            <person name="Hutchinson M.I."/>
            <person name="Powell A.J."/>
            <person name="Barry K."/>
            <person name="Miller A.N."/>
            <person name="Grigoriev I.V."/>
            <person name="Debuchy R."/>
            <person name="Gladieux P."/>
            <person name="Hiltunen Thoren M."/>
            <person name="Johannesson H."/>
        </authorList>
    </citation>
    <scope>NUCLEOTIDE SEQUENCE</scope>
    <source>
        <strain evidence="3">CBS 532.94</strain>
    </source>
</reference>
<name>A0AAN7C694_9PEZI</name>